<accession>A0ABU6F573</accession>
<evidence type="ECO:0000256" key="1">
    <source>
        <dbReference type="SAM" id="MobiDB-lite"/>
    </source>
</evidence>
<proteinExistence type="predicted"/>
<dbReference type="EMBL" id="JAOZYC010000111">
    <property type="protein sequence ID" value="MEB8339146.1"/>
    <property type="molecule type" value="Genomic_DNA"/>
</dbReference>
<gene>
    <name evidence="3" type="ORF">OKJ99_16760</name>
</gene>
<reference evidence="3 4" key="1">
    <citation type="submission" date="2022-10" db="EMBL/GenBank/DDBJ databases">
        <authorList>
            <person name="Xie J."/>
            <person name="Shen N."/>
        </authorList>
    </citation>
    <scope>NUCLEOTIDE SEQUENCE [LARGE SCALE GENOMIC DNA]</scope>
    <source>
        <strain evidence="3 4">YIM65594</strain>
    </source>
</reference>
<sequence>MPQRFGRPGLLGTIARTAVISGTASAVSGRVNRRMADRDMRREMDEQARMAPPMQQAPPVAGGGDRVSQLQALAELKAQGLLTDAEFAAEKARVLNG</sequence>
<dbReference type="InterPro" id="IPR018649">
    <property type="entry name" value="SHOCT"/>
</dbReference>
<organism evidence="3 4">
    <name type="scientific">Streptomyces endophyticus</name>
    <dbReference type="NCBI Taxonomy" id="714166"/>
    <lineage>
        <taxon>Bacteria</taxon>
        <taxon>Bacillati</taxon>
        <taxon>Actinomycetota</taxon>
        <taxon>Actinomycetes</taxon>
        <taxon>Kitasatosporales</taxon>
        <taxon>Streptomycetaceae</taxon>
        <taxon>Streptomyces</taxon>
    </lineage>
</organism>
<evidence type="ECO:0000259" key="2">
    <source>
        <dbReference type="Pfam" id="PF09851"/>
    </source>
</evidence>
<comment type="caution">
    <text evidence="3">The sequence shown here is derived from an EMBL/GenBank/DDBJ whole genome shotgun (WGS) entry which is preliminary data.</text>
</comment>
<dbReference type="RefSeq" id="WP_326017043.1">
    <property type="nucleotide sequence ID" value="NZ_JAOZYC010000111.1"/>
</dbReference>
<feature type="region of interest" description="Disordered" evidence="1">
    <location>
        <begin position="45"/>
        <end position="65"/>
    </location>
</feature>
<feature type="compositionally biased region" description="Low complexity" evidence="1">
    <location>
        <begin position="49"/>
        <end position="60"/>
    </location>
</feature>
<feature type="domain" description="SHOCT" evidence="2">
    <location>
        <begin position="68"/>
        <end position="95"/>
    </location>
</feature>
<dbReference type="Pfam" id="PF09851">
    <property type="entry name" value="SHOCT"/>
    <property type="match status" value="1"/>
</dbReference>
<evidence type="ECO:0000313" key="4">
    <source>
        <dbReference type="Proteomes" id="UP001354931"/>
    </source>
</evidence>
<evidence type="ECO:0000313" key="3">
    <source>
        <dbReference type="EMBL" id="MEB8339146.1"/>
    </source>
</evidence>
<protein>
    <submittedName>
        <fullName evidence="3">SHOCT domain-containing protein</fullName>
    </submittedName>
</protein>
<dbReference type="Proteomes" id="UP001354931">
    <property type="component" value="Unassembled WGS sequence"/>
</dbReference>
<keyword evidence="4" id="KW-1185">Reference proteome</keyword>
<name>A0ABU6F573_9ACTN</name>